<dbReference type="AlphaFoldDB" id="A0A841GJU0"/>
<dbReference type="PROSITE" id="PS00793">
    <property type="entry name" value="DHPS_2"/>
    <property type="match status" value="1"/>
</dbReference>
<dbReference type="PROSITE" id="PS00792">
    <property type="entry name" value="DHPS_1"/>
    <property type="match status" value="1"/>
</dbReference>
<dbReference type="InterPro" id="IPR000489">
    <property type="entry name" value="Pterin-binding_dom"/>
</dbReference>
<evidence type="ECO:0000256" key="8">
    <source>
        <dbReference type="ARBA" id="ARBA00022679"/>
    </source>
</evidence>
<dbReference type="CDD" id="cd00739">
    <property type="entry name" value="DHPS"/>
    <property type="match status" value="1"/>
</dbReference>
<evidence type="ECO:0000256" key="10">
    <source>
        <dbReference type="ARBA" id="ARBA00022842"/>
    </source>
</evidence>
<dbReference type="EC" id="2.5.1.15" evidence="6 14"/>
<proteinExistence type="inferred from homology"/>
<organism evidence="16 17">
    <name type="scientific">Tolumonas osonensis</name>
    <dbReference type="NCBI Taxonomy" id="675874"/>
    <lineage>
        <taxon>Bacteria</taxon>
        <taxon>Pseudomonadati</taxon>
        <taxon>Pseudomonadota</taxon>
        <taxon>Gammaproteobacteria</taxon>
        <taxon>Aeromonadales</taxon>
        <taxon>Aeromonadaceae</taxon>
        <taxon>Tolumonas</taxon>
    </lineage>
</organism>
<gene>
    <name evidence="16" type="ORF">HNR75_001377</name>
</gene>
<protein>
    <recommendedName>
        <fullName evidence="7 14">Dihydropteroate synthase</fullName>
        <shortName evidence="14">DHPS</shortName>
        <ecNumber evidence="6 14">2.5.1.15</ecNumber>
    </recommendedName>
    <alternativeName>
        <fullName evidence="12 14">Dihydropteroate pyrophosphorylase</fullName>
    </alternativeName>
</protein>
<dbReference type="GO" id="GO:0046654">
    <property type="term" value="P:tetrahydrofolate biosynthetic process"/>
    <property type="evidence" value="ECO:0007669"/>
    <property type="project" value="UniProtKB-UniPathway"/>
</dbReference>
<dbReference type="InterPro" id="IPR045031">
    <property type="entry name" value="DHP_synth-like"/>
</dbReference>
<dbReference type="GO" id="GO:0046656">
    <property type="term" value="P:folic acid biosynthetic process"/>
    <property type="evidence" value="ECO:0007669"/>
    <property type="project" value="UniProtKB-KW"/>
</dbReference>
<evidence type="ECO:0000256" key="6">
    <source>
        <dbReference type="ARBA" id="ARBA00012458"/>
    </source>
</evidence>
<dbReference type="InterPro" id="IPR011005">
    <property type="entry name" value="Dihydropteroate_synth-like_sf"/>
</dbReference>
<dbReference type="Proteomes" id="UP000585721">
    <property type="component" value="Unassembled WGS sequence"/>
</dbReference>
<dbReference type="NCBIfam" id="TIGR01496">
    <property type="entry name" value="DHPS"/>
    <property type="match status" value="1"/>
</dbReference>
<accession>A0A841GJU0</accession>
<dbReference type="GO" id="GO:0046872">
    <property type="term" value="F:metal ion binding"/>
    <property type="evidence" value="ECO:0007669"/>
    <property type="project" value="UniProtKB-KW"/>
</dbReference>
<dbReference type="GO" id="GO:0005829">
    <property type="term" value="C:cytosol"/>
    <property type="evidence" value="ECO:0007669"/>
    <property type="project" value="TreeGrafter"/>
</dbReference>
<keyword evidence="11 14" id="KW-0289">Folate biosynthesis</keyword>
<evidence type="ECO:0000313" key="17">
    <source>
        <dbReference type="Proteomes" id="UP000585721"/>
    </source>
</evidence>
<evidence type="ECO:0000256" key="5">
    <source>
        <dbReference type="ARBA" id="ARBA00011738"/>
    </source>
</evidence>
<evidence type="ECO:0000256" key="14">
    <source>
        <dbReference type="RuleBase" id="RU361205"/>
    </source>
</evidence>
<comment type="catalytic activity">
    <reaction evidence="1">
        <text>(7,8-dihydropterin-6-yl)methyl diphosphate + 4-aminobenzoate = 7,8-dihydropteroate + diphosphate</text>
        <dbReference type="Rhea" id="RHEA:19949"/>
        <dbReference type="ChEBI" id="CHEBI:17836"/>
        <dbReference type="ChEBI" id="CHEBI:17839"/>
        <dbReference type="ChEBI" id="CHEBI:33019"/>
        <dbReference type="ChEBI" id="CHEBI:72950"/>
        <dbReference type="EC" id="2.5.1.15"/>
    </reaction>
</comment>
<comment type="pathway">
    <text evidence="3 14">Cofactor biosynthesis; tetrahydrofolate biosynthesis; 7,8-dihydrofolate from 2-amino-4-hydroxy-6-hydroxymethyl-7,8-dihydropteridine diphosphate and 4-aminobenzoate: step 1/2.</text>
</comment>
<feature type="domain" description="Pterin-binding" evidence="15">
    <location>
        <begin position="16"/>
        <end position="267"/>
    </location>
</feature>
<dbReference type="SUPFAM" id="SSF51717">
    <property type="entry name" value="Dihydropteroate synthetase-like"/>
    <property type="match status" value="1"/>
</dbReference>
<dbReference type="FunFam" id="3.20.20.20:FF:000004">
    <property type="entry name" value="Dihydropteroate synthase"/>
    <property type="match status" value="1"/>
</dbReference>
<comment type="similarity">
    <text evidence="4 14">Belongs to the DHPS family.</text>
</comment>
<evidence type="ECO:0000256" key="4">
    <source>
        <dbReference type="ARBA" id="ARBA00009503"/>
    </source>
</evidence>
<keyword evidence="9 14" id="KW-0479">Metal-binding</keyword>
<sequence length="281" mass="30826">MMILTGAGRVLDLSQPRVMGILNITPDSFSDGSRFNQLDKALFHAEQMIAEGADIIDIGGESTRPGAAYVSEQEELDRVIPVIELISQKLDVMISIDTYKPVVMQEACRAGAHLINDIKALQEDGALNVAASCNALICLMHMQGEPKTMQQQPAYTDVISEVSSFLDERVNACLKAGITAERLILDPGFGFGKTLEQNYELLGRMSELGNQFPVLVGMSRKSMIGNLLNCPVDERLFGSIGAALYALMQGARIIRVHDVRATSDAIRVFWHALQYQTSHKN</sequence>
<dbReference type="Pfam" id="PF00809">
    <property type="entry name" value="Pterin_bind"/>
    <property type="match status" value="1"/>
</dbReference>
<comment type="caution">
    <text evidence="16">The sequence shown here is derived from an EMBL/GenBank/DDBJ whole genome shotgun (WGS) entry which is preliminary data.</text>
</comment>
<keyword evidence="17" id="KW-1185">Reference proteome</keyword>
<evidence type="ECO:0000256" key="9">
    <source>
        <dbReference type="ARBA" id="ARBA00022723"/>
    </source>
</evidence>
<evidence type="ECO:0000256" key="12">
    <source>
        <dbReference type="ARBA" id="ARBA00030193"/>
    </source>
</evidence>
<comment type="function">
    <text evidence="13 14">Catalyzes the condensation of para-aminobenzoate (pABA) with 6-hydroxymethyl-7,8-dihydropterin diphosphate (DHPt-PP) to form 7,8-dihydropteroate (H2Pte), the immediate precursor of folate derivatives.</text>
</comment>
<comment type="subunit">
    <text evidence="5">Homodimer.</text>
</comment>
<dbReference type="PANTHER" id="PTHR20941">
    <property type="entry name" value="FOLATE SYNTHESIS PROTEINS"/>
    <property type="match status" value="1"/>
</dbReference>
<dbReference type="PROSITE" id="PS50972">
    <property type="entry name" value="PTERIN_BINDING"/>
    <property type="match status" value="1"/>
</dbReference>
<dbReference type="EMBL" id="JACHGR010000004">
    <property type="protein sequence ID" value="MBB6055471.1"/>
    <property type="molecule type" value="Genomic_DNA"/>
</dbReference>
<dbReference type="PANTHER" id="PTHR20941:SF1">
    <property type="entry name" value="FOLIC ACID SYNTHESIS PROTEIN FOL1"/>
    <property type="match status" value="1"/>
</dbReference>
<evidence type="ECO:0000313" key="16">
    <source>
        <dbReference type="EMBL" id="MBB6055471.1"/>
    </source>
</evidence>
<evidence type="ECO:0000256" key="7">
    <source>
        <dbReference type="ARBA" id="ARBA00016919"/>
    </source>
</evidence>
<evidence type="ECO:0000256" key="2">
    <source>
        <dbReference type="ARBA" id="ARBA00001946"/>
    </source>
</evidence>
<dbReference type="Gene3D" id="3.20.20.20">
    <property type="entry name" value="Dihydropteroate synthase-like"/>
    <property type="match status" value="1"/>
</dbReference>
<keyword evidence="8 14" id="KW-0808">Transferase</keyword>
<evidence type="ECO:0000256" key="13">
    <source>
        <dbReference type="ARBA" id="ARBA00053449"/>
    </source>
</evidence>
<keyword evidence="10 14" id="KW-0460">Magnesium</keyword>
<dbReference type="InterPro" id="IPR006390">
    <property type="entry name" value="DHP_synth_dom"/>
</dbReference>
<comment type="cofactor">
    <cofactor evidence="2 14">
        <name>Mg(2+)</name>
        <dbReference type="ChEBI" id="CHEBI:18420"/>
    </cofactor>
</comment>
<name>A0A841GJU0_9GAMM</name>
<reference evidence="16 17" key="1">
    <citation type="submission" date="2020-08" db="EMBL/GenBank/DDBJ databases">
        <title>Genomic Encyclopedia of Type Strains, Phase IV (KMG-IV): sequencing the most valuable type-strain genomes for metagenomic binning, comparative biology and taxonomic classification.</title>
        <authorList>
            <person name="Goeker M."/>
        </authorList>
    </citation>
    <scope>NUCLEOTIDE SEQUENCE [LARGE SCALE GENOMIC DNA]</scope>
    <source>
        <strain evidence="16 17">DSM 22975</strain>
    </source>
</reference>
<dbReference type="UniPathway" id="UPA00077">
    <property type="reaction ID" value="UER00156"/>
</dbReference>
<evidence type="ECO:0000259" key="15">
    <source>
        <dbReference type="PROSITE" id="PS50972"/>
    </source>
</evidence>
<evidence type="ECO:0000256" key="1">
    <source>
        <dbReference type="ARBA" id="ARBA00000012"/>
    </source>
</evidence>
<dbReference type="GO" id="GO:0004156">
    <property type="term" value="F:dihydropteroate synthase activity"/>
    <property type="evidence" value="ECO:0007669"/>
    <property type="project" value="UniProtKB-EC"/>
</dbReference>
<evidence type="ECO:0000256" key="11">
    <source>
        <dbReference type="ARBA" id="ARBA00022909"/>
    </source>
</evidence>
<evidence type="ECO:0000256" key="3">
    <source>
        <dbReference type="ARBA" id="ARBA00004763"/>
    </source>
</evidence>